<comment type="caution">
    <text evidence="2">The sequence shown here is derived from an EMBL/GenBank/DDBJ whole genome shotgun (WGS) entry which is preliminary data.</text>
</comment>
<dbReference type="RefSeq" id="WP_067559084.1">
    <property type="nucleotide sequence ID" value="NZ_LPXN01000146.1"/>
</dbReference>
<dbReference type="PROSITE" id="PS51819">
    <property type="entry name" value="VOC"/>
    <property type="match status" value="1"/>
</dbReference>
<reference evidence="2 3" key="1">
    <citation type="submission" date="2015-12" db="EMBL/GenBank/DDBJ databases">
        <title>Genome sequence of Oceanibaculum pacificum MCCC 1A02656.</title>
        <authorList>
            <person name="Lu L."/>
            <person name="Lai Q."/>
            <person name="Shao Z."/>
            <person name="Qian P."/>
        </authorList>
    </citation>
    <scope>NUCLEOTIDE SEQUENCE [LARGE SCALE GENOMIC DNA]</scope>
    <source>
        <strain evidence="2 3">MCCC 1A02656</strain>
    </source>
</reference>
<dbReference type="SUPFAM" id="SSF54593">
    <property type="entry name" value="Glyoxalase/Bleomycin resistance protein/Dihydroxybiphenyl dioxygenase"/>
    <property type="match status" value="1"/>
</dbReference>
<dbReference type="InterPro" id="IPR037523">
    <property type="entry name" value="VOC_core"/>
</dbReference>
<dbReference type="InterPro" id="IPR050383">
    <property type="entry name" value="GlyoxalaseI/FosfomycinResist"/>
</dbReference>
<dbReference type="PANTHER" id="PTHR21366">
    <property type="entry name" value="GLYOXALASE FAMILY PROTEIN"/>
    <property type="match status" value="1"/>
</dbReference>
<evidence type="ECO:0000259" key="1">
    <source>
        <dbReference type="PROSITE" id="PS51819"/>
    </source>
</evidence>
<dbReference type="EMBL" id="LPXN01000146">
    <property type="protein sequence ID" value="KZD03394.1"/>
    <property type="molecule type" value="Genomic_DNA"/>
</dbReference>
<organism evidence="2 3">
    <name type="scientific">Oceanibaculum pacificum</name>
    <dbReference type="NCBI Taxonomy" id="580166"/>
    <lineage>
        <taxon>Bacteria</taxon>
        <taxon>Pseudomonadati</taxon>
        <taxon>Pseudomonadota</taxon>
        <taxon>Alphaproteobacteria</taxon>
        <taxon>Rhodospirillales</taxon>
        <taxon>Oceanibaculaceae</taxon>
        <taxon>Oceanibaculum</taxon>
    </lineage>
</organism>
<evidence type="ECO:0000313" key="2">
    <source>
        <dbReference type="EMBL" id="KZD03394.1"/>
    </source>
</evidence>
<dbReference type="OrthoDB" id="9812656at2"/>
<protein>
    <submittedName>
        <fullName evidence="2">Glyoxalase</fullName>
    </submittedName>
</protein>
<evidence type="ECO:0000313" key="3">
    <source>
        <dbReference type="Proteomes" id="UP000076400"/>
    </source>
</evidence>
<dbReference type="Proteomes" id="UP000076400">
    <property type="component" value="Unassembled WGS sequence"/>
</dbReference>
<name>A0A154VQ09_9PROT</name>
<sequence length="140" mass="15397">MPDAPPLAGIVETALYVADLPVARHFYARLLGLDLLHEDERMCAFEAGARSVLLLFPQGGATETVHLPDGSIPPHDARGRQHIAFAIGLEDMSRWEAHLLAHGIAIEGRARWPRGGRSLFFRDPDGHLLEVATPGLWTTY</sequence>
<dbReference type="AlphaFoldDB" id="A0A154VQ09"/>
<dbReference type="Gene3D" id="3.10.180.10">
    <property type="entry name" value="2,3-Dihydroxybiphenyl 1,2-Dioxygenase, domain 1"/>
    <property type="match status" value="1"/>
</dbReference>
<dbReference type="STRING" id="580166.AUP43_13060"/>
<feature type="domain" description="VOC" evidence="1">
    <location>
        <begin position="9"/>
        <end position="134"/>
    </location>
</feature>
<keyword evidence="3" id="KW-1185">Reference proteome</keyword>
<gene>
    <name evidence="2" type="ORF">AUP43_13060</name>
</gene>
<dbReference type="PANTHER" id="PTHR21366:SF22">
    <property type="entry name" value="VOC DOMAIN-CONTAINING PROTEIN"/>
    <property type="match status" value="1"/>
</dbReference>
<accession>A0A154VQ09</accession>
<dbReference type="InterPro" id="IPR004360">
    <property type="entry name" value="Glyas_Fos-R_dOase_dom"/>
</dbReference>
<dbReference type="Pfam" id="PF00903">
    <property type="entry name" value="Glyoxalase"/>
    <property type="match status" value="1"/>
</dbReference>
<dbReference type="InterPro" id="IPR029068">
    <property type="entry name" value="Glyas_Bleomycin-R_OHBP_Dase"/>
</dbReference>
<proteinExistence type="predicted"/>